<keyword evidence="1" id="KW-0479">Metal-binding</keyword>
<comment type="caution">
    <text evidence="7">The sequence shown here is derived from an EMBL/GenBank/DDBJ whole genome shotgun (WGS) entry which is preliminary data.</text>
</comment>
<evidence type="ECO:0000256" key="5">
    <source>
        <dbReference type="SAM" id="Phobius"/>
    </source>
</evidence>
<evidence type="ECO:0000256" key="1">
    <source>
        <dbReference type="ARBA" id="ARBA00022723"/>
    </source>
</evidence>
<dbReference type="Pfam" id="PF13920">
    <property type="entry name" value="zf-C3HC4_3"/>
    <property type="match status" value="1"/>
</dbReference>
<dbReference type="PANTHER" id="PTHR46858:SF14">
    <property type="entry name" value="RING-TYPE DOMAIN-CONTAINING PROTEIN"/>
    <property type="match status" value="1"/>
</dbReference>
<dbReference type="EMBL" id="JARAOO010000014">
    <property type="protein sequence ID" value="KAJ7944482.1"/>
    <property type="molecule type" value="Genomic_DNA"/>
</dbReference>
<keyword evidence="8" id="KW-1185">Reference proteome</keyword>
<dbReference type="PROSITE" id="PS50089">
    <property type="entry name" value="ZF_RING_2"/>
    <property type="match status" value="1"/>
</dbReference>
<dbReference type="GO" id="GO:0061630">
    <property type="term" value="F:ubiquitin protein ligase activity"/>
    <property type="evidence" value="ECO:0007669"/>
    <property type="project" value="TreeGrafter"/>
</dbReference>
<proteinExistence type="predicted"/>
<protein>
    <submittedName>
        <fullName evidence="7">RING/U-box superfamily protein</fullName>
    </submittedName>
</protein>
<name>A0AAD7KRH1_QUISA</name>
<keyword evidence="5" id="KW-0812">Transmembrane</keyword>
<dbReference type="GO" id="GO:0016567">
    <property type="term" value="P:protein ubiquitination"/>
    <property type="evidence" value="ECO:0007669"/>
    <property type="project" value="TreeGrafter"/>
</dbReference>
<gene>
    <name evidence="7" type="ORF">O6P43_033874</name>
</gene>
<dbReference type="AlphaFoldDB" id="A0AAD7KRH1"/>
<sequence>MCSTMDVLYHRKLHMSNNQDDSIELELALFYMSRLAGYIAVLALLVIVFLLIMKYFGDFVEETTMEEVRETETNPLCPRKSFKFTYGTCEKELESGNGSSSSNSCSRSSSEEDLFDGNVCVICYYEQRNCFFVPCGHCATCHACAQRIFNGENKTCPLCRRFIGKVRVLFAP</sequence>
<feature type="domain" description="RING-type" evidence="6">
    <location>
        <begin position="120"/>
        <end position="160"/>
    </location>
</feature>
<dbReference type="InterPro" id="IPR013083">
    <property type="entry name" value="Znf_RING/FYVE/PHD"/>
</dbReference>
<evidence type="ECO:0000313" key="7">
    <source>
        <dbReference type="EMBL" id="KAJ7944482.1"/>
    </source>
</evidence>
<dbReference type="Proteomes" id="UP001163823">
    <property type="component" value="Chromosome 14"/>
</dbReference>
<evidence type="ECO:0000259" key="6">
    <source>
        <dbReference type="PROSITE" id="PS50089"/>
    </source>
</evidence>
<evidence type="ECO:0000313" key="8">
    <source>
        <dbReference type="Proteomes" id="UP001163823"/>
    </source>
</evidence>
<dbReference type="SUPFAM" id="SSF57850">
    <property type="entry name" value="RING/U-box"/>
    <property type="match status" value="1"/>
</dbReference>
<dbReference type="KEGG" id="qsa:O6P43_033874"/>
<keyword evidence="2 4" id="KW-0863">Zinc-finger</keyword>
<evidence type="ECO:0000256" key="4">
    <source>
        <dbReference type="PROSITE-ProRule" id="PRU00175"/>
    </source>
</evidence>
<feature type="transmembrane region" description="Helical" evidence="5">
    <location>
        <begin position="35"/>
        <end position="56"/>
    </location>
</feature>
<dbReference type="InterPro" id="IPR001841">
    <property type="entry name" value="Znf_RING"/>
</dbReference>
<keyword evidence="3" id="KW-0862">Zinc</keyword>
<reference evidence="7" key="1">
    <citation type="journal article" date="2023" name="Science">
        <title>Elucidation of the pathway for biosynthesis of saponin adjuvants from the soapbark tree.</title>
        <authorList>
            <person name="Reed J."/>
            <person name="Orme A."/>
            <person name="El-Demerdash A."/>
            <person name="Owen C."/>
            <person name="Martin L.B.B."/>
            <person name="Misra R.C."/>
            <person name="Kikuchi S."/>
            <person name="Rejzek M."/>
            <person name="Martin A.C."/>
            <person name="Harkess A."/>
            <person name="Leebens-Mack J."/>
            <person name="Louveau T."/>
            <person name="Stephenson M.J."/>
            <person name="Osbourn A."/>
        </authorList>
    </citation>
    <scope>NUCLEOTIDE SEQUENCE</scope>
    <source>
        <strain evidence="7">S10</strain>
    </source>
</reference>
<evidence type="ECO:0000256" key="2">
    <source>
        <dbReference type="ARBA" id="ARBA00022771"/>
    </source>
</evidence>
<keyword evidence="5" id="KW-0472">Membrane</keyword>
<evidence type="ECO:0000256" key="3">
    <source>
        <dbReference type="ARBA" id="ARBA00022833"/>
    </source>
</evidence>
<dbReference type="Gene3D" id="3.30.40.10">
    <property type="entry name" value="Zinc/RING finger domain, C3HC4 (zinc finger)"/>
    <property type="match status" value="1"/>
</dbReference>
<dbReference type="GO" id="GO:0008270">
    <property type="term" value="F:zinc ion binding"/>
    <property type="evidence" value="ECO:0007669"/>
    <property type="project" value="UniProtKB-KW"/>
</dbReference>
<organism evidence="7 8">
    <name type="scientific">Quillaja saponaria</name>
    <name type="common">Soap bark tree</name>
    <dbReference type="NCBI Taxonomy" id="32244"/>
    <lineage>
        <taxon>Eukaryota</taxon>
        <taxon>Viridiplantae</taxon>
        <taxon>Streptophyta</taxon>
        <taxon>Embryophyta</taxon>
        <taxon>Tracheophyta</taxon>
        <taxon>Spermatophyta</taxon>
        <taxon>Magnoliopsida</taxon>
        <taxon>eudicotyledons</taxon>
        <taxon>Gunneridae</taxon>
        <taxon>Pentapetalae</taxon>
        <taxon>rosids</taxon>
        <taxon>fabids</taxon>
        <taxon>Fabales</taxon>
        <taxon>Quillajaceae</taxon>
        <taxon>Quillaja</taxon>
    </lineage>
</organism>
<dbReference type="PANTHER" id="PTHR46858">
    <property type="entry name" value="OS05G0521000 PROTEIN"/>
    <property type="match status" value="1"/>
</dbReference>
<keyword evidence="5" id="KW-1133">Transmembrane helix</keyword>
<accession>A0AAD7KRH1</accession>